<dbReference type="InterPro" id="IPR001647">
    <property type="entry name" value="HTH_TetR"/>
</dbReference>
<protein>
    <submittedName>
        <fullName evidence="6">Transcriptional regulator</fullName>
    </submittedName>
</protein>
<reference evidence="6" key="2">
    <citation type="submission" date="2023-01" db="EMBL/GenBank/DDBJ databases">
        <authorList>
            <person name="Sun Q."/>
            <person name="Evtushenko L."/>
        </authorList>
    </citation>
    <scope>NUCLEOTIDE SEQUENCE</scope>
    <source>
        <strain evidence="6">VKM B-2935</strain>
    </source>
</reference>
<evidence type="ECO:0000313" key="7">
    <source>
        <dbReference type="Proteomes" id="UP001143328"/>
    </source>
</evidence>
<name>A0A9W6NFI4_9PSED</name>
<organism evidence="6 7">
    <name type="scientific">Pseudomonas turukhanskensis</name>
    <dbReference type="NCBI Taxonomy" id="1806536"/>
    <lineage>
        <taxon>Bacteria</taxon>
        <taxon>Pseudomonadati</taxon>
        <taxon>Pseudomonadota</taxon>
        <taxon>Gammaproteobacteria</taxon>
        <taxon>Pseudomonadales</taxon>
        <taxon>Pseudomonadaceae</taxon>
        <taxon>Pseudomonas</taxon>
    </lineage>
</organism>
<dbReference type="RefSeq" id="WP_271195253.1">
    <property type="nucleotide sequence ID" value="NZ_BSFN01000005.1"/>
</dbReference>
<dbReference type="PANTHER" id="PTHR30055">
    <property type="entry name" value="HTH-TYPE TRANSCRIPTIONAL REGULATOR RUTR"/>
    <property type="match status" value="1"/>
</dbReference>
<dbReference type="Gene3D" id="1.10.357.10">
    <property type="entry name" value="Tetracycline Repressor, domain 2"/>
    <property type="match status" value="1"/>
</dbReference>
<dbReference type="InterPro" id="IPR036271">
    <property type="entry name" value="Tet_transcr_reg_TetR-rel_C_sf"/>
</dbReference>
<dbReference type="Pfam" id="PF00440">
    <property type="entry name" value="TetR_N"/>
    <property type="match status" value="1"/>
</dbReference>
<gene>
    <name evidence="6" type="ORF">GCM10017655_21000</name>
</gene>
<dbReference type="SUPFAM" id="SSF46689">
    <property type="entry name" value="Homeodomain-like"/>
    <property type="match status" value="1"/>
</dbReference>
<dbReference type="FunFam" id="1.10.10.60:FF:000141">
    <property type="entry name" value="TetR family transcriptional regulator"/>
    <property type="match status" value="1"/>
</dbReference>
<dbReference type="SUPFAM" id="SSF48498">
    <property type="entry name" value="Tetracyclin repressor-like, C-terminal domain"/>
    <property type="match status" value="1"/>
</dbReference>
<keyword evidence="7" id="KW-1185">Reference proteome</keyword>
<dbReference type="PANTHER" id="PTHR30055:SF146">
    <property type="entry name" value="HTH-TYPE TRANSCRIPTIONAL DUAL REGULATOR CECR"/>
    <property type="match status" value="1"/>
</dbReference>
<sequence length="212" mass="23292">MSDKLLPPSGPGRPKDLTKRAAILDAAKNLFLRLGYDGCSMDAIAAEAGVSKLTVYSHFTDKETLFSMAVRAKCEEQMPLVIFELLETAPIETVLLNIAQAFHCLVSSRESIELHRVMIALGASDPKLAKLFYESGPQVVHEEMSDLLRRADQLGKLEIANPELAAEHFLCLLKGGINFRLLIGCNGEDETTSSAEQIADAVQMFVRAYLPR</sequence>
<dbReference type="AlphaFoldDB" id="A0A9W6NFI4"/>
<evidence type="ECO:0000313" key="6">
    <source>
        <dbReference type="EMBL" id="GLK89038.1"/>
    </source>
</evidence>
<feature type="domain" description="HTH tetR-type" evidence="5">
    <location>
        <begin position="17"/>
        <end position="77"/>
    </location>
</feature>
<dbReference type="Proteomes" id="UP001143328">
    <property type="component" value="Unassembled WGS sequence"/>
</dbReference>
<keyword evidence="3" id="KW-0804">Transcription</keyword>
<dbReference type="InterPro" id="IPR050109">
    <property type="entry name" value="HTH-type_TetR-like_transc_reg"/>
</dbReference>
<keyword evidence="2 4" id="KW-0238">DNA-binding</keyword>
<dbReference type="GO" id="GO:0000976">
    <property type="term" value="F:transcription cis-regulatory region binding"/>
    <property type="evidence" value="ECO:0007669"/>
    <property type="project" value="TreeGrafter"/>
</dbReference>
<evidence type="ECO:0000259" key="5">
    <source>
        <dbReference type="PROSITE" id="PS50977"/>
    </source>
</evidence>
<dbReference type="Pfam" id="PF14246">
    <property type="entry name" value="TetR_C_7"/>
    <property type="match status" value="1"/>
</dbReference>
<dbReference type="PRINTS" id="PR00455">
    <property type="entry name" value="HTHTETR"/>
</dbReference>
<reference evidence="6" key="1">
    <citation type="journal article" date="2014" name="Int. J. Syst. Evol. Microbiol.">
        <title>Complete genome sequence of Corynebacterium casei LMG S-19264T (=DSM 44701T), isolated from a smear-ripened cheese.</title>
        <authorList>
            <consortium name="US DOE Joint Genome Institute (JGI-PGF)"/>
            <person name="Walter F."/>
            <person name="Albersmeier A."/>
            <person name="Kalinowski J."/>
            <person name="Ruckert C."/>
        </authorList>
    </citation>
    <scope>NUCLEOTIDE SEQUENCE</scope>
    <source>
        <strain evidence="6">VKM B-2935</strain>
    </source>
</reference>
<dbReference type="InterPro" id="IPR039536">
    <property type="entry name" value="TetR_C_Proteobacteria"/>
</dbReference>
<evidence type="ECO:0000256" key="3">
    <source>
        <dbReference type="ARBA" id="ARBA00023163"/>
    </source>
</evidence>
<evidence type="ECO:0000256" key="4">
    <source>
        <dbReference type="PROSITE-ProRule" id="PRU00335"/>
    </source>
</evidence>
<dbReference type="GO" id="GO:0003700">
    <property type="term" value="F:DNA-binding transcription factor activity"/>
    <property type="evidence" value="ECO:0007669"/>
    <property type="project" value="TreeGrafter"/>
</dbReference>
<feature type="DNA-binding region" description="H-T-H motif" evidence="4">
    <location>
        <begin position="40"/>
        <end position="59"/>
    </location>
</feature>
<dbReference type="Gene3D" id="1.10.10.60">
    <property type="entry name" value="Homeodomain-like"/>
    <property type="match status" value="1"/>
</dbReference>
<dbReference type="InterPro" id="IPR009057">
    <property type="entry name" value="Homeodomain-like_sf"/>
</dbReference>
<proteinExistence type="predicted"/>
<dbReference type="EMBL" id="BSFN01000005">
    <property type="protein sequence ID" value="GLK89038.1"/>
    <property type="molecule type" value="Genomic_DNA"/>
</dbReference>
<comment type="caution">
    <text evidence="6">The sequence shown here is derived from an EMBL/GenBank/DDBJ whole genome shotgun (WGS) entry which is preliminary data.</text>
</comment>
<evidence type="ECO:0000256" key="1">
    <source>
        <dbReference type="ARBA" id="ARBA00023015"/>
    </source>
</evidence>
<dbReference type="PROSITE" id="PS50977">
    <property type="entry name" value="HTH_TETR_2"/>
    <property type="match status" value="1"/>
</dbReference>
<keyword evidence="1" id="KW-0805">Transcription regulation</keyword>
<evidence type="ECO:0000256" key="2">
    <source>
        <dbReference type="ARBA" id="ARBA00023125"/>
    </source>
</evidence>
<accession>A0A9W6NFI4</accession>